<evidence type="ECO:0000313" key="2">
    <source>
        <dbReference type="EMBL" id="NYF78823.1"/>
    </source>
</evidence>
<dbReference type="Proteomes" id="UP000589520">
    <property type="component" value="Unassembled WGS sequence"/>
</dbReference>
<dbReference type="AlphaFoldDB" id="A0A7Y9TS78"/>
<organism evidence="2 3">
    <name type="scientific">Granulicella arctica</name>
    <dbReference type="NCBI Taxonomy" id="940613"/>
    <lineage>
        <taxon>Bacteria</taxon>
        <taxon>Pseudomonadati</taxon>
        <taxon>Acidobacteriota</taxon>
        <taxon>Terriglobia</taxon>
        <taxon>Terriglobales</taxon>
        <taxon>Acidobacteriaceae</taxon>
        <taxon>Granulicella</taxon>
    </lineage>
</organism>
<protein>
    <recommendedName>
        <fullName evidence="4">Peptidase M15A C-terminal domain-containing protein</fullName>
    </recommendedName>
</protein>
<keyword evidence="3" id="KW-1185">Reference proteome</keyword>
<dbReference type="SUPFAM" id="SSF55166">
    <property type="entry name" value="Hedgehog/DD-peptidase"/>
    <property type="match status" value="1"/>
</dbReference>
<keyword evidence="1" id="KW-0732">Signal</keyword>
<dbReference type="InterPro" id="IPR009045">
    <property type="entry name" value="Zn_M74/Hedgehog-like"/>
</dbReference>
<reference evidence="2 3" key="1">
    <citation type="submission" date="2020-07" db="EMBL/GenBank/DDBJ databases">
        <title>Genomic Encyclopedia of Type Strains, Phase IV (KMG-V): Genome sequencing to study the core and pangenomes of soil and plant-associated prokaryotes.</title>
        <authorList>
            <person name="Whitman W."/>
        </authorList>
    </citation>
    <scope>NUCLEOTIDE SEQUENCE [LARGE SCALE GENOMIC DNA]</scope>
    <source>
        <strain evidence="2 3">X4EP2</strain>
    </source>
</reference>
<name>A0A7Y9TS78_9BACT</name>
<dbReference type="Pfam" id="PF18979">
    <property type="entry name" value="DUF5715"/>
    <property type="match status" value="1"/>
</dbReference>
<dbReference type="InterPro" id="IPR043769">
    <property type="entry name" value="DUF5715"/>
</dbReference>
<sequence length="389" mass="42913">MTTRRYAPISALLALALLCLMPAALSARPRAVRTKAKAQTARSKAHASPKVHVAEHVRSDRHPATHIAEHPAASKHIRHEAKAIDVRDARSAPTRHKAVVTQQRIAEPEQRHPIPAPLKVAATPAPEANETGVSHPPDFNDDDAPAAIPVPAVSVIRKTTVNPQLPEVQEVASTPEILPTLYNKRGRLIMPPPLKGSHEILLHQNEVADRDGLQRVQDDNDLENMRRQNMLVALPVSSGLQVDERLPVNRRYCRPWTAQFLATMSRAYYERFHTPLQVNSAVRTVEFQQHLIRVNGNAAPAEGDTASPHLTGQAIDLAKHGLSLSQIAWMRGYLLPLIQEGKIDVEEEFQQACFHISVYKKYLPPASVPRRSIASTRRSATGSLAVAIP</sequence>
<evidence type="ECO:0000256" key="1">
    <source>
        <dbReference type="SAM" id="SignalP"/>
    </source>
</evidence>
<evidence type="ECO:0008006" key="4">
    <source>
        <dbReference type="Google" id="ProtNLM"/>
    </source>
</evidence>
<accession>A0A7Y9TS78</accession>
<proteinExistence type="predicted"/>
<feature type="chain" id="PRO_5031517282" description="Peptidase M15A C-terminal domain-containing protein" evidence="1">
    <location>
        <begin position="27"/>
        <end position="389"/>
    </location>
</feature>
<dbReference type="RefSeq" id="WP_179488568.1">
    <property type="nucleotide sequence ID" value="NZ_JACCCW010000001.1"/>
</dbReference>
<evidence type="ECO:0000313" key="3">
    <source>
        <dbReference type="Proteomes" id="UP000589520"/>
    </source>
</evidence>
<feature type="signal peptide" evidence="1">
    <location>
        <begin position="1"/>
        <end position="26"/>
    </location>
</feature>
<comment type="caution">
    <text evidence="2">The sequence shown here is derived from an EMBL/GenBank/DDBJ whole genome shotgun (WGS) entry which is preliminary data.</text>
</comment>
<gene>
    <name evidence="2" type="ORF">HDF17_001110</name>
</gene>
<dbReference type="EMBL" id="JACCCW010000001">
    <property type="protein sequence ID" value="NYF78823.1"/>
    <property type="molecule type" value="Genomic_DNA"/>
</dbReference>